<accession>A0ABX2JPD0</accession>
<feature type="compositionally biased region" description="Basic and acidic residues" evidence="1">
    <location>
        <begin position="43"/>
        <end position="53"/>
    </location>
</feature>
<reference evidence="2 3" key="1">
    <citation type="submission" date="2020-06" db="EMBL/GenBank/DDBJ databases">
        <title>Sphingomonas hominis sp. nov., a member of the Sphingomonas, isolated from the hair of a 22-year-old girl.</title>
        <authorList>
            <person name="Zhang D.-F."/>
            <person name="Cui X.-W."/>
        </authorList>
    </citation>
    <scope>NUCLEOTIDE SEQUENCE [LARGE SCALE GENOMIC DNA]</scope>
    <source>
        <strain evidence="2 3">HHU CXW</strain>
    </source>
</reference>
<dbReference type="Proteomes" id="UP000621447">
    <property type="component" value="Unassembled WGS sequence"/>
</dbReference>
<comment type="caution">
    <text evidence="2">The sequence shown here is derived from an EMBL/GenBank/DDBJ whole genome shotgun (WGS) entry which is preliminary data.</text>
</comment>
<organism evidence="2 3">
    <name type="scientific">Sphingomonas hominis</name>
    <dbReference type="NCBI Taxonomy" id="2741495"/>
    <lineage>
        <taxon>Bacteria</taxon>
        <taxon>Pseudomonadati</taxon>
        <taxon>Pseudomonadota</taxon>
        <taxon>Alphaproteobacteria</taxon>
        <taxon>Sphingomonadales</taxon>
        <taxon>Sphingomonadaceae</taxon>
        <taxon>Sphingomonas</taxon>
    </lineage>
</organism>
<evidence type="ECO:0000313" key="2">
    <source>
        <dbReference type="EMBL" id="NTS64962.1"/>
    </source>
</evidence>
<feature type="region of interest" description="Disordered" evidence="1">
    <location>
        <begin position="1"/>
        <end position="53"/>
    </location>
</feature>
<sequence length="53" mass="5674">MTEQDKKDDVEQFSDAAKRSQDASIADESAAYDNAMTPTEGGKPAEDSEAHPS</sequence>
<name>A0ABX2JPD0_9SPHN</name>
<dbReference type="EMBL" id="JABULH010000002">
    <property type="protein sequence ID" value="NTS64962.1"/>
    <property type="molecule type" value="Genomic_DNA"/>
</dbReference>
<keyword evidence="3" id="KW-1185">Reference proteome</keyword>
<gene>
    <name evidence="2" type="ORF">HRV97_07280</name>
</gene>
<evidence type="ECO:0000256" key="1">
    <source>
        <dbReference type="SAM" id="MobiDB-lite"/>
    </source>
</evidence>
<dbReference type="RefSeq" id="WP_174193444.1">
    <property type="nucleotide sequence ID" value="NZ_JABULH010000002.1"/>
</dbReference>
<feature type="compositionally biased region" description="Basic and acidic residues" evidence="1">
    <location>
        <begin position="1"/>
        <end position="21"/>
    </location>
</feature>
<evidence type="ECO:0000313" key="3">
    <source>
        <dbReference type="Proteomes" id="UP000621447"/>
    </source>
</evidence>
<proteinExistence type="predicted"/>
<protein>
    <submittedName>
        <fullName evidence="2">Uncharacterized protein</fullName>
    </submittedName>
</protein>